<dbReference type="PANTHER" id="PTHR38033:SF1">
    <property type="entry name" value="DOTU FAMILY TYPE IV_VI SECRETION SYSTEM PROTEIN"/>
    <property type="match status" value="1"/>
</dbReference>
<evidence type="ECO:0000259" key="2">
    <source>
        <dbReference type="Pfam" id="PF09850"/>
    </source>
</evidence>
<evidence type="ECO:0000313" key="4">
    <source>
        <dbReference type="Proteomes" id="UP000277424"/>
    </source>
</evidence>
<name>A0A420WAH7_9PROT</name>
<organism evidence="3 4">
    <name type="scientific">Oceanibaculum indicum</name>
    <dbReference type="NCBI Taxonomy" id="526216"/>
    <lineage>
        <taxon>Bacteria</taxon>
        <taxon>Pseudomonadati</taxon>
        <taxon>Pseudomonadota</taxon>
        <taxon>Alphaproteobacteria</taxon>
        <taxon>Rhodospirillales</taxon>
        <taxon>Oceanibaculaceae</taxon>
        <taxon>Oceanibaculum</taxon>
    </lineage>
</organism>
<accession>A0A420WAH7</accession>
<evidence type="ECO:0000256" key="1">
    <source>
        <dbReference type="SAM" id="Phobius"/>
    </source>
</evidence>
<evidence type="ECO:0000313" key="3">
    <source>
        <dbReference type="EMBL" id="RKQ67956.1"/>
    </source>
</evidence>
<dbReference type="Pfam" id="PF09850">
    <property type="entry name" value="DotU"/>
    <property type="match status" value="1"/>
</dbReference>
<gene>
    <name evidence="3" type="ORF">BCL74_3617</name>
</gene>
<dbReference type="OrthoDB" id="345640at2"/>
<sequence length="242" mass="26721">MSAADAFLLQGFRGYYDALENWRMKALASTSPAKRPEIQADLAARLDALSVEARYRSGERLGEAQDRAAYPMVALADEIFVYLDWPEGEGGGNDWLGHLFEQRYCRSHVAGEEVFARIDALERQGESGLSTGLARIFLQVLGLGFEGRYRCQPDGAASLRRYRHLLARLAFAGRPPLSSPQGRLTPEAYQHTLDPPPPAPPVGPMRWARWLLLTLAGLAALSALIWLLAVWPLLRALALLPG</sequence>
<feature type="domain" description="Type IV / VI secretion system DotU" evidence="2">
    <location>
        <begin position="33"/>
        <end position="226"/>
    </location>
</feature>
<dbReference type="RefSeq" id="WP_121222174.1">
    <property type="nucleotide sequence ID" value="NZ_RBIG01000005.1"/>
</dbReference>
<keyword evidence="1" id="KW-0472">Membrane</keyword>
<keyword evidence="1" id="KW-0812">Transmembrane</keyword>
<keyword evidence="1" id="KW-1133">Transmembrane helix</keyword>
<reference evidence="3 4" key="1">
    <citation type="submission" date="2018-10" db="EMBL/GenBank/DDBJ databases">
        <title>Comparative analysis of microorganisms from saline springs in Andes Mountain Range, Colombia.</title>
        <authorList>
            <person name="Rubin E."/>
        </authorList>
    </citation>
    <scope>NUCLEOTIDE SEQUENCE [LARGE SCALE GENOMIC DNA]</scope>
    <source>
        <strain evidence="3 4">USBA 36</strain>
    </source>
</reference>
<dbReference type="Proteomes" id="UP000277424">
    <property type="component" value="Unassembled WGS sequence"/>
</dbReference>
<dbReference type="PANTHER" id="PTHR38033">
    <property type="entry name" value="MEMBRANE PROTEIN-RELATED"/>
    <property type="match status" value="1"/>
</dbReference>
<comment type="caution">
    <text evidence="3">The sequence shown here is derived from an EMBL/GenBank/DDBJ whole genome shotgun (WGS) entry which is preliminary data.</text>
</comment>
<dbReference type="InterPro" id="IPR017732">
    <property type="entry name" value="T4/T6SS_DotU"/>
</dbReference>
<dbReference type="Gene3D" id="1.25.40.590">
    <property type="entry name" value="Type IV / VI secretion system, DotU"/>
    <property type="match status" value="1"/>
</dbReference>
<dbReference type="AlphaFoldDB" id="A0A420WAH7"/>
<protein>
    <submittedName>
        <fullName evidence="3">Type IV/VI secretion system ImpK/VasF family protein</fullName>
    </submittedName>
</protein>
<proteinExistence type="predicted"/>
<dbReference type="EMBL" id="RBIG01000005">
    <property type="protein sequence ID" value="RKQ67956.1"/>
    <property type="molecule type" value="Genomic_DNA"/>
</dbReference>
<dbReference type="InterPro" id="IPR038522">
    <property type="entry name" value="T4/T6SS_DotU_sf"/>
</dbReference>
<feature type="transmembrane region" description="Helical" evidence="1">
    <location>
        <begin position="210"/>
        <end position="234"/>
    </location>
</feature>